<proteinExistence type="predicted"/>
<dbReference type="GO" id="GO:0005524">
    <property type="term" value="F:ATP binding"/>
    <property type="evidence" value="ECO:0007669"/>
    <property type="project" value="InterPro"/>
</dbReference>
<feature type="compositionally biased region" description="Low complexity" evidence="1">
    <location>
        <begin position="9"/>
        <end position="20"/>
    </location>
</feature>
<evidence type="ECO:0000259" key="2">
    <source>
        <dbReference type="PROSITE" id="PS50011"/>
    </source>
</evidence>
<dbReference type="GO" id="GO:0004672">
    <property type="term" value="F:protein kinase activity"/>
    <property type="evidence" value="ECO:0007669"/>
    <property type="project" value="InterPro"/>
</dbReference>
<sequence length="507" mass="56623">MSESEEHAGGTTNNHHGTGNSSAASSADYTRINWNPPGSDRGDSVSTKNATLALKTAIAVARAFDANCALRNPAKECTIPMFEPQELILGEPLRSCGFFTDIQLRGIKLTRNLLHGEFSEDEEEFRERFAERSIDGHYAVKFLQKGIYNSVHAASAASDMMMETKILMNLAPHPNICQIYGVTAAGSDAFLSQGKEGFYIILDRLKGTMIQRLDEWRTQQQQYPPEKQYEKLMQRLEVALDVGSALLFLSDRQIVFHLRPDKVGFDVRYGRIKLCDFGQARENGQLDQAPSLTKTDDIRTLAYTAPEILCQAAVTVAADVYAFGVVLWEMLSLQRPFEGMSRSAHFEQVIMEGKRPPLTDTIIPKSVQGLISECWDPHLRPTMKKVYDTVEEVLCSKTTNHRYLAGIHETSFVRSDNGKTGADAEQEDPTMAQSSNNQPASRSSNSKRPLRRTKTEDVPFSKARAEAASSSRRASSRRDHHHSSGSKQVLITTTIVRPRLLLKKERP</sequence>
<protein>
    <submittedName>
        <fullName evidence="3">Probable LIM domain-containing serine/threonine-protein kinase DDB</fullName>
    </submittedName>
</protein>
<dbReference type="OrthoDB" id="107748at2759"/>
<reference evidence="3" key="1">
    <citation type="submission" date="2020-06" db="EMBL/GenBank/DDBJ databases">
        <authorList>
            <consortium name="Plant Systems Biology data submission"/>
        </authorList>
    </citation>
    <scope>NUCLEOTIDE SEQUENCE</scope>
    <source>
        <strain evidence="3">D6</strain>
    </source>
</reference>
<dbReference type="GO" id="GO:0007165">
    <property type="term" value="P:signal transduction"/>
    <property type="evidence" value="ECO:0007669"/>
    <property type="project" value="TreeGrafter"/>
</dbReference>
<evidence type="ECO:0000313" key="4">
    <source>
        <dbReference type="Proteomes" id="UP001153069"/>
    </source>
</evidence>
<dbReference type="GO" id="GO:0005737">
    <property type="term" value="C:cytoplasm"/>
    <property type="evidence" value="ECO:0007669"/>
    <property type="project" value="TreeGrafter"/>
</dbReference>
<dbReference type="InterPro" id="IPR001245">
    <property type="entry name" value="Ser-Thr/Tyr_kinase_cat_dom"/>
</dbReference>
<dbReference type="InterPro" id="IPR011009">
    <property type="entry name" value="Kinase-like_dom_sf"/>
</dbReference>
<dbReference type="InterPro" id="IPR000719">
    <property type="entry name" value="Prot_kinase_dom"/>
</dbReference>
<feature type="region of interest" description="Disordered" evidence="1">
    <location>
        <begin position="1"/>
        <end position="46"/>
    </location>
</feature>
<organism evidence="3 4">
    <name type="scientific">Seminavis robusta</name>
    <dbReference type="NCBI Taxonomy" id="568900"/>
    <lineage>
        <taxon>Eukaryota</taxon>
        <taxon>Sar</taxon>
        <taxon>Stramenopiles</taxon>
        <taxon>Ochrophyta</taxon>
        <taxon>Bacillariophyta</taxon>
        <taxon>Bacillariophyceae</taxon>
        <taxon>Bacillariophycidae</taxon>
        <taxon>Naviculales</taxon>
        <taxon>Naviculaceae</taxon>
        <taxon>Seminavis</taxon>
    </lineage>
</organism>
<feature type="compositionally biased region" description="Basic residues" evidence="1">
    <location>
        <begin position="474"/>
        <end position="484"/>
    </location>
</feature>
<feature type="region of interest" description="Disordered" evidence="1">
    <location>
        <begin position="414"/>
        <end position="492"/>
    </location>
</feature>
<dbReference type="PROSITE" id="PS50011">
    <property type="entry name" value="PROTEIN_KINASE_DOM"/>
    <property type="match status" value="1"/>
</dbReference>
<dbReference type="Pfam" id="PF07714">
    <property type="entry name" value="PK_Tyr_Ser-Thr"/>
    <property type="match status" value="1"/>
</dbReference>
<evidence type="ECO:0000313" key="3">
    <source>
        <dbReference type="EMBL" id="CAB9507254.1"/>
    </source>
</evidence>
<dbReference type="AlphaFoldDB" id="A0A9N8DUF8"/>
<dbReference type="PANTHER" id="PTHR23257">
    <property type="entry name" value="SERINE-THREONINE PROTEIN KINASE"/>
    <property type="match status" value="1"/>
</dbReference>
<dbReference type="PANTHER" id="PTHR23257:SF958">
    <property type="entry name" value="SERINE_THREONINE-PROTEIN KINASE WNK4"/>
    <property type="match status" value="1"/>
</dbReference>
<keyword evidence="4" id="KW-1185">Reference proteome</keyword>
<dbReference type="Gene3D" id="1.10.510.10">
    <property type="entry name" value="Transferase(Phosphotransferase) domain 1"/>
    <property type="match status" value="1"/>
</dbReference>
<feature type="compositionally biased region" description="Polar residues" evidence="1">
    <location>
        <begin position="431"/>
        <end position="447"/>
    </location>
</feature>
<dbReference type="EMBL" id="CAICTM010000298">
    <property type="protein sequence ID" value="CAB9507254.1"/>
    <property type="molecule type" value="Genomic_DNA"/>
</dbReference>
<name>A0A9N8DUF8_9STRA</name>
<dbReference type="Proteomes" id="UP001153069">
    <property type="component" value="Unassembled WGS sequence"/>
</dbReference>
<feature type="domain" description="Protein kinase" evidence="2">
    <location>
        <begin position="107"/>
        <end position="404"/>
    </location>
</feature>
<comment type="caution">
    <text evidence="3">The sequence shown here is derived from an EMBL/GenBank/DDBJ whole genome shotgun (WGS) entry which is preliminary data.</text>
</comment>
<keyword evidence="3" id="KW-0418">Kinase</keyword>
<feature type="compositionally biased region" description="Basic and acidic residues" evidence="1">
    <location>
        <begin position="453"/>
        <end position="465"/>
    </location>
</feature>
<accession>A0A9N8DUF8</accession>
<evidence type="ECO:0000256" key="1">
    <source>
        <dbReference type="SAM" id="MobiDB-lite"/>
    </source>
</evidence>
<dbReference type="SUPFAM" id="SSF56112">
    <property type="entry name" value="Protein kinase-like (PK-like)"/>
    <property type="match status" value="1"/>
</dbReference>
<dbReference type="InterPro" id="IPR050167">
    <property type="entry name" value="Ser_Thr_protein_kinase"/>
</dbReference>
<keyword evidence="3" id="KW-0808">Transferase</keyword>
<gene>
    <name evidence="3" type="ORF">SEMRO_299_G111310.1</name>
</gene>